<proteinExistence type="inferred from homology"/>
<evidence type="ECO:0000256" key="6">
    <source>
        <dbReference type="ARBA" id="ARBA00022989"/>
    </source>
</evidence>
<evidence type="ECO:0000313" key="12">
    <source>
        <dbReference type="Proteomes" id="UP000179362"/>
    </source>
</evidence>
<dbReference type="HAMAP" id="MF_00237">
    <property type="entry name" value="TatB"/>
    <property type="match status" value="1"/>
</dbReference>
<dbReference type="NCBIfam" id="TIGR01410">
    <property type="entry name" value="tatB"/>
    <property type="match status" value="1"/>
</dbReference>
<protein>
    <recommendedName>
        <fullName evidence="9">Sec-independent protein translocase protein TatB</fullName>
    </recommendedName>
</protein>
<keyword evidence="8 9" id="KW-0472">Membrane</keyword>
<dbReference type="Pfam" id="PF02416">
    <property type="entry name" value="TatA_B_E"/>
    <property type="match status" value="1"/>
</dbReference>
<dbReference type="Gene3D" id="1.20.5.3310">
    <property type="match status" value="1"/>
</dbReference>
<comment type="similarity">
    <text evidence="9">Belongs to the TatB family.</text>
</comment>
<accession>A0A1F6TY39</accession>
<feature type="compositionally biased region" description="Polar residues" evidence="10">
    <location>
        <begin position="80"/>
        <end position="92"/>
    </location>
</feature>
<evidence type="ECO:0000256" key="7">
    <source>
        <dbReference type="ARBA" id="ARBA00023010"/>
    </source>
</evidence>
<keyword evidence="6 9" id="KW-1133">Transmembrane helix</keyword>
<keyword evidence="5 9" id="KW-0653">Protein transport</keyword>
<comment type="caution">
    <text evidence="11">The sequence shown here is derived from an EMBL/GenBank/DDBJ whole genome shotgun (WGS) entry which is preliminary data.</text>
</comment>
<feature type="compositionally biased region" description="Basic residues" evidence="10">
    <location>
        <begin position="108"/>
        <end position="126"/>
    </location>
</feature>
<comment type="function">
    <text evidence="9">Part of the twin-arginine translocation (Tat) system that transports large folded proteins containing a characteristic twin-arginine motif in their signal peptide across membranes. Together with TatC, TatB is part of a receptor directly interacting with Tat signal peptides. TatB may form an oligomeric binding site that transiently accommodates folded Tat precursor proteins before their translocation.</text>
</comment>
<dbReference type="PANTHER" id="PTHR33162">
    <property type="entry name" value="SEC-INDEPENDENT PROTEIN TRANSLOCASE PROTEIN TATA, CHLOROPLASTIC"/>
    <property type="match status" value="1"/>
</dbReference>
<name>A0A1F6TY39_9PROT</name>
<dbReference type="GO" id="GO:0043953">
    <property type="term" value="P:protein transport by the Tat complex"/>
    <property type="evidence" value="ECO:0007669"/>
    <property type="project" value="UniProtKB-UniRule"/>
</dbReference>
<comment type="subunit">
    <text evidence="9">The Tat system comprises two distinct complexes: a TatABC complex, containing multiple copies of TatA, TatB and TatC subunits, and a separate TatA complex, containing only TatA subunits. Substrates initially bind to the TatABC complex, which probably triggers association of the separate TatA complex to form the active translocon.</text>
</comment>
<keyword evidence="2 9" id="KW-0813">Transport</keyword>
<sequence length="126" mass="13939">MFDVGFSELLLIALIALIVLGPKRLPEAARAAGRWVGRLRRFISEVKRDFDQELRGEELDELRRLKHGLEDTRRMIGDSSNRILQGLTGETSTGPTGRTAAPIAAAGRARRAPGKKHARAKKSRGR</sequence>
<dbReference type="Proteomes" id="UP000179362">
    <property type="component" value="Unassembled WGS sequence"/>
</dbReference>
<evidence type="ECO:0000256" key="9">
    <source>
        <dbReference type="HAMAP-Rule" id="MF_00237"/>
    </source>
</evidence>
<evidence type="ECO:0000256" key="2">
    <source>
        <dbReference type="ARBA" id="ARBA00022448"/>
    </source>
</evidence>
<keyword evidence="4 9" id="KW-0812">Transmembrane</keyword>
<feature type="region of interest" description="Disordered" evidence="10">
    <location>
        <begin position="80"/>
        <end position="126"/>
    </location>
</feature>
<reference evidence="11 12" key="1">
    <citation type="journal article" date="2016" name="Nat. Commun.">
        <title>Thousands of microbial genomes shed light on interconnected biogeochemical processes in an aquifer system.</title>
        <authorList>
            <person name="Anantharaman K."/>
            <person name="Brown C.T."/>
            <person name="Hug L.A."/>
            <person name="Sharon I."/>
            <person name="Castelle C.J."/>
            <person name="Probst A.J."/>
            <person name="Thomas B.C."/>
            <person name="Singh A."/>
            <person name="Wilkins M.J."/>
            <person name="Karaoz U."/>
            <person name="Brodie E.L."/>
            <person name="Williams K.H."/>
            <person name="Hubbard S.S."/>
            <person name="Banfield J.F."/>
        </authorList>
    </citation>
    <scope>NUCLEOTIDE SEQUENCE [LARGE SCALE GENOMIC DNA]</scope>
</reference>
<dbReference type="InterPro" id="IPR003369">
    <property type="entry name" value="TatA/B/E"/>
</dbReference>
<evidence type="ECO:0000313" key="11">
    <source>
        <dbReference type="EMBL" id="OGI49989.1"/>
    </source>
</evidence>
<organism evidence="11 12">
    <name type="scientific">Candidatus Muproteobacteria bacterium RIFCSPHIGHO2_02_FULL_65_16</name>
    <dbReference type="NCBI Taxonomy" id="1817766"/>
    <lineage>
        <taxon>Bacteria</taxon>
        <taxon>Pseudomonadati</taxon>
        <taxon>Pseudomonadota</taxon>
        <taxon>Candidatus Muproteobacteria</taxon>
    </lineage>
</organism>
<evidence type="ECO:0000256" key="10">
    <source>
        <dbReference type="SAM" id="MobiDB-lite"/>
    </source>
</evidence>
<feature type="compositionally biased region" description="Low complexity" evidence="10">
    <location>
        <begin position="93"/>
        <end position="107"/>
    </location>
</feature>
<dbReference type="AlphaFoldDB" id="A0A1F6TY39"/>
<gene>
    <name evidence="9" type="primary">tatB</name>
    <name evidence="11" type="ORF">A3B81_03440</name>
</gene>
<keyword evidence="3 9" id="KW-1003">Cell membrane</keyword>
<dbReference type="InterPro" id="IPR018448">
    <property type="entry name" value="TatB"/>
</dbReference>
<dbReference type="PRINTS" id="PR01506">
    <property type="entry name" value="TATBPROTEIN"/>
</dbReference>
<dbReference type="EMBL" id="MFTA01000095">
    <property type="protein sequence ID" value="OGI49989.1"/>
    <property type="molecule type" value="Genomic_DNA"/>
</dbReference>
<dbReference type="PANTHER" id="PTHR33162:SF1">
    <property type="entry name" value="SEC-INDEPENDENT PROTEIN TRANSLOCASE PROTEIN TATA, CHLOROPLASTIC"/>
    <property type="match status" value="1"/>
</dbReference>
<keyword evidence="7 9" id="KW-0811">Translocation</keyword>
<dbReference type="GO" id="GO:0008320">
    <property type="term" value="F:protein transmembrane transporter activity"/>
    <property type="evidence" value="ECO:0007669"/>
    <property type="project" value="UniProtKB-UniRule"/>
</dbReference>
<evidence type="ECO:0000256" key="4">
    <source>
        <dbReference type="ARBA" id="ARBA00022692"/>
    </source>
</evidence>
<dbReference type="GO" id="GO:0033281">
    <property type="term" value="C:TAT protein transport complex"/>
    <property type="evidence" value="ECO:0007669"/>
    <property type="project" value="UniProtKB-UniRule"/>
</dbReference>
<comment type="subcellular location">
    <subcellularLocation>
        <location evidence="9">Cell membrane</location>
        <topology evidence="9">Single-pass membrane protein</topology>
    </subcellularLocation>
    <subcellularLocation>
        <location evidence="1">Membrane</location>
        <topology evidence="1">Single-pass membrane protein</topology>
    </subcellularLocation>
</comment>
<evidence type="ECO:0000256" key="3">
    <source>
        <dbReference type="ARBA" id="ARBA00022475"/>
    </source>
</evidence>
<evidence type="ECO:0000256" key="1">
    <source>
        <dbReference type="ARBA" id="ARBA00004167"/>
    </source>
</evidence>
<evidence type="ECO:0000256" key="5">
    <source>
        <dbReference type="ARBA" id="ARBA00022927"/>
    </source>
</evidence>
<evidence type="ECO:0000256" key="8">
    <source>
        <dbReference type="ARBA" id="ARBA00023136"/>
    </source>
</evidence>